<evidence type="ECO:0000256" key="1">
    <source>
        <dbReference type="SAM" id="MobiDB-lite"/>
    </source>
</evidence>
<accession>A0ABP7E400</accession>
<protein>
    <submittedName>
        <fullName evidence="2">Uncharacterized protein</fullName>
    </submittedName>
</protein>
<proteinExistence type="predicted"/>
<sequence>MGAGAEEDLPRAVPVDSTIVCPVIRTSRLGRHRLPAWAPRTMRGMSEPADDTPSPALREAARTPEFWRDRIVDRVSAEADVSGAELFRTFETVYRRSIAREIEERGLTDAAGIAAALRSGGIGKLAERP</sequence>
<gene>
    <name evidence="2" type="ORF">GCM10023082_08940</name>
</gene>
<reference evidence="3" key="1">
    <citation type="journal article" date="2019" name="Int. J. Syst. Evol. Microbiol.">
        <title>The Global Catalogue of Microorganisms (GCM) 10K type strain sequencing project: providing services to taxonomists for standard genome sequencing and annotation.</title>
        <authorList>
            <consortium name="The Broad Institute Genomics Platform"/>
            <consortium name="The Broad Institute Genome Sequencing Center for Infectious Disease"/>
            <person name="Wu L."/>
            <person name="Ma J."/>
        </authorList>
    </citation>
    <scope>NUCLEOTIDE SEQUENCE [LARGE SCALE GENOMIC DNA]</scope>
    <source>
        <strain evidence="3">JCM 30846</strain>
    </source>
</reference>
<comment type="caution">
    <text evidence="2">The sequence shown here is derived from an EMBL/GenBank/DDBJ whole genome shotgun (WGS) entry which is preliminary data.</text>
</comment>
<dbReference type="EMBL" id="BAABEP010000003">
    <property type="protein sequence ID" value="GAA3713403.1"/>
    <property type="molecule type" value="Genomic_DNA"/>
</dbReference>
<organism evidence="2 3">
    <name type="scientific">Streptomyces tremellae</name>
    <dbReference type="NCBI Taxonomy" id="1124239"/>
    <lineage>
        <taxon>Bacteria</taxon>
        <taxon>Bacillati</taxon>
        <taxon>Actinomycetota</taxon>
        <taxon>Actinomycetes</taxon>
        <taxon>Kitasatosporales</taxon>
        <taxon>Streptomycetaceae</taxon>
        <taxon>Streptomyces</taxon>
    </lineage>
</organism>
<evidence type="ECO:0000313" key="3">
    <source>
        <dbReference type="Proteomes" id="UP001499884"/>
    </source>
</evidence>
<name>A0ABP7E400_9ACTN</name>
<evidence type="ECO:0000313" key="2">
    <source>
        <dbReference type="EMBL" id="GAA3713403.1"/>
    </source>
</evidence>
<feature type="region of interest" description="Disordered" evidence="1">
    <location>
        <begin position="39"/>
        <end position="61"/>
    </location>
</feature>
<keyword evidence="3" id="KW-1185">Reference proteome</keyword>
<dbReference type="Proteomes" id="UP001499884">
    <property type="component" value="Unassembled WGS sequence"/>
</dbReference>